<evidence type="ECO:0000313" key="1">
    <source>
        <dbReference type="EMBL" id="KAL1282831.1"/>
    </source>
</evidence>
<sequence length="134" mass="15025">MCDFPNRTEDVKVHQAKLTVHVAAGCDIFDYVKATDGCLRAVLKLPPGTCFALSHSVQFAFCTCPSPPSVHLSIKPPFPSELHQKKSPNTCWMKHAVRQSTTALAPDPEPKPKCFWHVWIEGQHNVWRKCQTMG</sequence>
<organism evidence="1 2">
    <name type="scientific">Cirrhinus molitorella</name>
    <name type="common">mud carp</name>
    <dbReference type="NCBI Taxonomy" id="172907"/>
    <lineage>
        <taxon>Eukaryota</taxon>
        <taxon>Metazoa</taxon>
        <taxon>Chordata</taxon>
        <taxon>Craniata</taxon>
        <taxon>Vertebrata</taxon>
        <taxon>Euteleostomi</taxon>
        <taxon>Actinopterygii</taxon>
        <taxon>Neopterygii</taxon>
        <taxon>Teleostei</taxon>
        <taxon>Ostariophysi</taxon>
        <taxon>Cypriniformes</taxon>
        <taxon>Cyprinidae</taxon>
        <taxon>Labeoninae</taxon>
        <taxon>Labeonini</taxon>
        <taxon>Cirrhinus</taxon>
    </lineage>
</organism>
<dbReference type="Proteomes" id="UP001558613">
    <property type="component" value="Unassembled WGS sequence"/>
</dbReference>
<protein>
    <submittedName>
        <fullName evidence="1">Uncharacterized protein</fullName>
    </submittedName>
</protein>
<keyword evidence="2" id="KW-1185">Reference proteome</keyword>
<evidence type="ECO:0000313" key="2">
    <source>
        <dbReference type="Proteomes" id="UP001558613"/>
    </source>
</evidence>
<dbReference type="EMBL" id="JAYMGO010000001">
    <property type="protein sequence ID" value="KAL1282831.1"/>
    <property type="molecule type" value="Genomic_DNA"/>
</dbReference>
<proteinExistence type="predicted"/>
<gene>
    <name evidence="1" type="ORF">QQF64_001634</name>
</gene>
<name>A0ABR3P1Y9_9TELE</name>
<accession>A0ABR3P1Y9</accession>
<reference evidence="1 2" key="1">
    <citation type="submission" date="2023-09" db="EMBL/GenBank/DDBJ databases">
        <authorList>
            <person name="Wang M."/>
        </authorList>
    </citation>
    <scope>NUCLEOTIDE SEQUENCE [LARGE SCALE GENOMIC DNA]</scope>
    <source>
        <strain evidence="1">GT-2023</strain>
        <tissue evidence="1">Liver</tissue>
    </source>
</reference>
<comment type="caution">
    <text evidence="1">The sequence shown here is derived from an EMBL/GenBank/DDBJ whole genome shotgun (WGS) entry which is preliminary data.</text>
</comment>